<sequence length="187" mass="21866">MKEYFKSFNILNAEDLELLESLLQPKTLKKGDFFIKAGSVCKEVAFVSSGFFRSFYLSSSGEEVTYCLMFNHSFITAYSSFITQTPTEENIQALADVEMMTLSKKAVEQLENTRSNWMKMMKILAEREYINLEKRIFLLQRENAEQRYKNLLANYPEYLKLIPLNYLASYLGITQRHLSRIRKSVTN</sequence>
<dbReference type="InterPro" id="IPR014710">
    <property type="entry name" value="RmlC-like_jellyroll"/>
</dbReference>
<dbReference type="Pfam" id="PF00027">
    <property type="entry name" value="cNMP_binding"/>
    <property type="match status" value="1"/>
</dbReference>
<dbReference type="OrthoDB" id="680421at2"/>
<keyword evidence="1" id="KW-0175">Coiled coil</keyword>
<dbReference type="InterPro" id="IPR018490">
    <property type="entry name" value="cNMP-bd_dom_sf"/>
</dbReference>
<evidence type="ECO:0000256" key="1">
    <source>
        <dbReference type="SAM" id="Coils"/>
    </source>
</evidence>
<feature type="coiled-coil region" evidence="1">
    <location>
        <begin position="107"/>
        <end position="161"/>
    </location>
</feature>
<gene>
    <name evidence="3" type="ORF">D1614_21050</name>
</gene>
<name>A0A399SU05_9BACT</name>
<accession>A0A399SU05</accession>
<evidence type="ECO:0000259" key="2">
    <source>
        <dbReference type="PROSITE" id="PS50042"/>
    </source>
</evidence>
<keyword evidence="4" id="KW-1185">Reference proteome</keyword>
<comment type="caution">
    <text evidence="3">The sequence shown here is derived from an EMBL/GenBank/DDBJ whole genome shotgun (WGS) entry which is preliminary data.</text>
</comment>
<dbReference type="PROSITE" id="PS50042">
    <property type="entry name" value="CNMP_BINDING_3"/>
    <property type="match status" value="1"/>
</dbReference>
<dbReference type="SUPFAM" id="SSF51206">
    <property type="entry name" value="cAMP-binding domain-like"/>
    <property type="match status" value="1"/>
</dbReference>
<proteinExistence type="predicted"/>
<dbReference type="AlphaFoldDB" id="A0A399SU05"/>
<reference evidence="3 4" key="1">
    <citation type="submission" date="2018-08" db="EMBL/GenBank/DDBJ databases">
        <title>Pallidiluteibacterium maritimus gen. nov., sp. nov., isolated from coastal sediment.</title>
        <authorList>
            <person name="Zhou L.Y."/>
        </authorList>
    </citation>
    <scope>NUCLEOTIDE SEQUENCE [LARGE SCALE GENOMIC DNA]</scope>
    <source>
        <strain evidence="3 4">XSD2</strain>
    </source>
</reference>
<evidence type="ECO:0000313" key="4">
    <source>
        <dbReference type="Proteomes" id="UP000265926"/>
    </source>
</evidence>
<dbReference type="Gene3D" id="2.60.120.10">
    <property type="entry name" value="Jelly Rolls"/>
    <property type="match status" value="1"/>
</dbReference>
<dbReference type="Proteomes" id="UP000265926">
    <property type="component" value="Unassembled WGS sequence"/>
</dbReference>
<dbReference type="EMBL" id="QWGR01000018">
    <property type="protein sequence ID" value="RIJ46012.1"/>
    <property type="molecule type" value="Genomic_DNA"/>
</dbReference>
<protein>
    <submittedName>
        <fullName evidence="3">Crp/Fnr family transcriptional regulator</fullName>
    </submittedName>
</protein>
<feature type="domain" description="Cyclic nucleotide-binding" evidence="2">
    <location>
        <begin position="7"/>
        <end position="110"/>
    </location>
</feature>
<dbReference type="InterPro" id="IPR000595">
    <property type="entry name" value="cNMP-bd_dom"/>
</dbReference>
<evidence type="ECO:0000313" key="3">
    <source>
        <dbReference type="EMBL" id="RIJ46012.1"/>
    </source>
</evidence>
<organism evidence="3 4">
    <name type="scientific">Maribellus luteus</name>
    <dbReference type="NCBI Taxonomy" id="2305463"/>
    <lineage>
        <taxon>Bacteria</taxon>
        <taxon>Pseudomonadati</taxon>
        <taxon>Bacteroidota</taxon>
        <taxon>Bacteroidia</taxon>
        <taxon>Marinilabiliales</taxon>
        <taxon>Prolixibacteraceae</taxon>
        <taxon>Maribellus</taxon>
    </lineage>
</organism>